<reference evidence="1 2" key="1">
    <citation type="submission" date="2017-08" db="EMBL/GenBank/DDBJ databases">
        <title>Whole Genome Sequence of Sphingobium hydrophobicum C1: Insights into Adaption to the Electronic-waste Contaminated Sediment.</title>
        <authorList>
            <person name="Song D."/>
            <person name="Chen X."/>
            <person name="Xu M."/>
        </authorList>
    </citation>
    <scope>NUCLEOTIDE SEQUENCE [LARGE SCALE GENOMIC DNA]</scope>
    <source>
        <strain evidence="1 2">C1</strain>
    </source>
</reference>
<evidence type="ECO:0000313" key="2">
    <source>
        <dbReference type="Proteomes" id="UP000217141"/>
    </source>
</evidence>
<protein>
    <submittedName>
        <fullName evidence="1">Uncharacterized protein</fullName>
    </submittedName>
</protein>
<organism evidence="1 2">
    <name type="scientific">Sphingobium xenophagum</name>
    <dbReference type="NCBI Taxonomy" id="121428"/>
    <lineage>
        <taxon>Bacteria</taxon>
        <taxon>Pseudomonadati</taxon>
        <taxon>Pseudomonadota</taxon>
        <taxon>Alphaproteobacteria</taxon>
        <taxon>Sphingomonadales</taxon>
        <taxon>Sphingomonadaceae</taxon>
        <taxon>Sphingobium</taxon>
    </lineage>
</organism>
<proteinExistence type="predicted"/>
<evidence type="ECO:0000313" key="1">
    <source>
        <dbReference type="EMBL" id="ASY44152.1"/>
    </source>
</evidence>
<sequence>MMLYRQEAGMEATSAGQIAAIVRAEAGKMRAAIDGASDGAQVSLRVSDFAKLAQMMERLADSVTVRADGSLGGSRHWIPLDKFERLRAEATHWQAECEKLRREAQIDSLLRL</sequence>
<dbReference type="KEGG" id="shyd:CJD35_06630"/>
<name>A0A249MS79_SPHXE</name>
<dbReference type="AlphaFoldDB" id="A0A249MS79"/>
<dbReference type="Proteomes" id="UP000217141">
    <property type="component" value="Chromosome I"/>
</dbReference>
<dbReference type="EMBL" id="CP022745">
    <property type="protein sequence ID" value="ASY44152.1"/>
    <property type="molecule type" value="Genomic_DNA"/>
</dbReference>
<gene>
    <name evidence="1" type="ORF">CJD35_06630</name>
</gene>
<accession>A0A249MS79</accession>